<dbReference type="KEGG" id="stim:H1B31_09300"/>
<keyword evidence="1" id="KW-0732">Signal</keyword>
<name>A0A7G7VIV1_9FIRM</name>
<dbReference type="GO" id="GO:0030435">
    <property type="term" value="P:sporulation resulting in formation of a cellular spore"/>
    <property type="evidence" value="ECO:0007669"/>
    <property type="project" value="InterPro"/>
</dbReference>
<organism evidence="3 4">
    <name type="scientific">Selenomonas timonae</name>
    <dbReference type="NCBI Taxonomy" id="2754044"/>
    <lineage>
        <taxon>Bacteria</taxon>
        <taxon>Bacillati</taxon>
        <taxon>Bacillota</taxon>
        <taxon>Negativicutes</taxon>
        <taxon>Selenomonadales</taxon>
        <taxon>Selenomonadaceae</taxon>
        <taxon>Selenomonas</taxon>
    </lineage>
</organism>
<evidence type="ECO:0000259" key="2">
    <source>
        <dbReference type="Pfam" id="PF08486"/>
    </source>
</evidence>
<dbReference type="InterPro" id="IPR051922">
    <property type="entry name" value="Bact_Sporulation_Assoc"/>
</dbReference>
<dbReference type="InterPro" id="IPR013693">
    <property type="entry name" value="SpoIID/LytB_N"/>
</dbReference>
<feature type="chain" id="PRO_5039392401" evidence="1">
    <location>
        <begin position="24"/>
        <end position="382"/>
    </location>
</feature>
<proteinExistence type="predicted"/>
<dbReference type="NCBIfam" id="TIGR02669">
    <property type="entry name" value="SpoIID_LytB"/>
    <property type="match status" value="1"/>
</dbReference>
<evidence type="ECO:0000256" key="1">
    <source>
        <dbReference type="SAM" id="SignalP"/>
    </source>
</evidence>
<reference evidence="3 4" key="1">
    <citation type="submission" date="2020-07" db="EMBL/GenBank/DDBJ databases">
        <title>Complete genome and description of Selenomonas timonensis sp. nov., a new bacterium isolated from a gingivitis subject.</title>
        <authorList>
            <person name="Antezack A."/>
        </authorList>
    </citation>
    <scope>NUCLEOTIDE SEQUENCE [LARGE SCALE GENOMIC DNA]</scope>
    <source>
        <strain evidence="3 4">Marseille-Q3039</strain>
    </source>
</reference>
<evidence type="ECO:0000313" key="4">
    <source>
        <dbReference type="Proteomes" id="UP000515480"/>
    </source>
</evidence>
<feature type="signal peptide" evidence="1">
    <location>
        <begin position="1"/>
        <end position="23"/>
    </location>
</feature>
<dbReference type="Pfam" id="PF08486">
    <property type="entry name" value="SpoIID"/>
    <property type="match status" value="1"/>
</dbReference>
<gene>
    <name evidence="3" type="ORF">H1B31_09300</name>
</gene>
<dbReference type="AlphaFoldDB" id="A0A7G7VIV1"/>
<evidence type="ECO:0000313" key="3">
    <source>
        <dbReference type="EMBL" id="QNH54044.1"/>
    </source>
</evidence>
<keyword evidence="4" id="KW-1185">Reference proteome</keyword>
<dbReference type="RefSeq" id="WP_185980113.1">
    <property type="nucleotide sequence ID" value="NZ_CP060204.1"/>
</dbReference>
<dbReference type="GO" id="GO:0030288">
    <property type="term" value="C:outer membrane-bounded periplasmic space"/>
    <property type="evidence" value="ECO:0007669"/>
    <property type="project" value="TreeGrafter"/>
</dbReference>
<protein>
    <submittedName>
        <fullName evidence="3">SpoIID/LytB domain-containing protein</fullName>
    </submittedName>
</protein>
<dbReference type="InterPro" id="IPR013486">
    <property type="entry name" value="SpoIID/LytB"/>
</dbReference>
<accession>A0A7G7VIV1</accession>
<feature type="domain" description="Sporulation stage II protein D amidase enhancer LytB N-terminal" evidence="2">
    <location>
        <begin position="118"/>
        <end position="208"/>
    </location>
</feature>
<dbReference type="PANTHER" id="PTHR30032">
    <property type="entry name" value="N-ACETYLMURAMOYL-L-ALANINE AMIDASE-RELATED"/>
    <property type="match status" value="1"/>
</dbReference>
<sequence length="382" mass="42068">MNRYLFLCVSVLFAAITVLPMTAAASWQPEITIGLSQGVSEIRLSATNGALYVYDDPEKEPMMKIPQGQELSVRMMRDRFLANEKELKAERLVIQPESTGFVKVNGMPYRGFITLLKKQGMIVVNNVPVEDYLYGVVPKEMPPSWSAEALRAQSVAARTFALKNRKRHSAEGFDLCSTAHCQVYEGMSAEMQSTTEAVNSTRGEVLFYKGAIIDALFHTDSGGMTEFSEHVWGSSVPYLRAVKELRTQTQPWSRTVSMASFVQKIEAGGKNLGMLKEIRLSPLTVGKGSTDRTPSGRVRAAEFVGTKGRISLSGNDLRSMFSLPSTLFDIRAGRTEVVFSGYGSGHGLGLSQWGAKALADSGKGYKDILLYYYSGVTLEKLY</sequence>
<dbReference type="Proteomes" id="UP000515480">
    <property type="component" value="Chromosome"/>
</dbReference>
<dbReference type="EMBL" id="CP060204">
    <property type="protein sequence ID" value="QNH54044.1"/>
    <property type="molecule type" value="Genomic_DNA"/>
</dbReference>
<dbReference type="PANTHER" id="PTHR30032:SF4">
    <property type="entry name" value="AMIDASE ENHANCER"/>
    <property type="match status" value="1"/>
</dbReference>